<dbReference type="Pfam" id="PF15993">
    <property type="entry name" value="Fuseless"/>
    <property type="match status" value="1"/>
</dbReference>
<sequence>MAAAMASVARPMSETRLTARCTIYCDWLVSLIIATGVVFAWRGAWNICDSLLLPQQPLWSAAARLIGGSVLFVVACVIQPSLAAWARHHDRTRCLWLVDALYTYLSFWVSMLTWNGVWYIYDQVVGIGLAPAPPDWAHARQGAISHALGLLLLGSLGALRNSVAAPMVISSDAVAPIFGAGVTAGVGTWLNPFERLKRPPAVQSRGDWHRAVGVPVL</sequence>
<dbReference type="PANTHER" id="PTHR35270:SF2">
    <property type="entry name" value="FUSELESS, ISOFORM A"/>
    <property type="match status" value="1"/>
</dbReference>
<dbReference type="AlphaFoldDB" id="A0A0D3K2E4"/>
<proteinExistence type="predicted"/>
<keyword evidence="1" id="KW-0472">Membrane</keyword>
<reference evidence="3" key="1">
    <citation type="journal article" date="2013" name="Nature">
        <title>Pan genome of the phytoplankton Emiliania underpins its global distribution.</title>
        <authorList>
            <person name="Read B.A."/>
            <person name="Kegel J."/>
            <person name="Klute M.J."/>
            <person name="Kuo A."/>
            <person name="Lefebvre S.C."/>
            <person name="Maumus F."/>
            <person name="Mayer C."/>
            <person name="Miller J."/>
            <person name="Monier A."/>
            <person name="Salamov A."/>
            <person name="Young J."/>
            <person name="Aguilar M."/>
            <person name="Claverie J.M."/>
            <person name="Frickenhaus S."/>
            <person name="Gonzalez K."/>
            <person name="Herman E.K."/>
            <person name="Lin Y.C."/>
            <person name="Napier J."/>
            <person name="Ogata H."/>
            <person name="Sarno A.F."/>
            <person name="Shmutz J."/>
            <person name="Schroeder D."/>
            <person name="de Vargas C."/>
            <person name="Verret F."/>
            <person name="von Dassow P."/>
            <person name="Valentin K."/>
            <person name="Van de Peer Y."/>
            <person name="Wheeler G."/>
            <person name="Dacks J.B."/>
            <person name="Delwiche C.F."/>
            <person name="Dyhrman S.T."/>
            <person name="Glockner G."/>
            <person name="John U."/>
            <person name="Richards T."/>
            <person name="Worden A.Z."/>
            <person name="Zhang X."/>
            <person name="Grigoriev I.V."/>
            <person name="Allen A.E."/>
            <person name="Bidle K."/>
            <person name="Borodovsky M."/>
            <person name="Bowler C."/>
            <person name="Brownlee C."/>
            <person name="Cock J.M."/>
            <person name="Elias M."/>
            <person name="Gladyshev V.N."/>
            <person name="Groth M."/>
            <person name="Guda C."/>
            <person name="Hadaegh A."/>
            <person name="Iglesias-Rodriguez M.D."/>
            <person name="Jenkins J."/>
            <person name="Jones B.M."/>
            <person name="Lawson T."/>
            <person name="Leese F."/>
            <person name="Lindquist E."/>
            <person name="Lobanov A."/>
            <person name="Lomsadze A."/>
            <person name="Malik S.B."/>
            <person name="Marsh M.E."/>
            <person name="Mackinder L."/>
            <person name="Mock T."/>
            <person name="Mueller-Roeber B."/>
            <person name="Pagarete A."/>
            <person name="Parker M."/>
            <person name="Probert I."/>
            <person name="Quesneville H."/>
            <person name="Raines C."/>
            <person name="Rensing S.A."/>
            <person name="Riano-Pachon D.M."/>
            <person name="Richier S."/>
            <person name="Rokitta S."/>
            <person name="Shiraiwa Y."/>
            <person name="Soanes D.M."/>
            <person name="van der Giezen M."/>
            <person name="Wahlund T.M."/>
            <person name="Williams B."/>
            <person name="Wilson W."/>
            <person name="Wolfe G."/>
            <person name="Wurch L.L."/>
        </authorList>
    </citation>
    <scope>NUCLEOTIDE SEQUENCE</scope>
</reference>
<evidence type="ECO:0000313" key="3">
    <source>
        <dbReference type="Proteomes" id="UP000013827"/>
    </source>
</evidence>
<evidence type="ECO:0000313" key="2">
    <source>
        <dbReference type="EnsemblProtists" id="EOD29929"/>
    </source>
</evidence>
<dbReference type="PANTHER" id="PTHR35270">
    <property type="entry name" value="FUSELESS, ISOFORM A"/>
    <property type="match status" value="1"/>
</dbReference>
<name>A0A0D3K2E4_EMIH1</name>
<dbReference type="PaxDb" id="2903-EOD29929"/>
<keyword evidence="1" id="KW-0812">Transmembrane</keyword>
<feature type="transmembrane region" description="Helical" evidence="1">
    <location>
        <begin position="61"/>
        <end position="82"/>
    </location>
</feature>
<dbReference type="KEGG" id="ehx:EMIHUDRAFT_233315"/>
<evidence type="ECO:0008006" key="4">
    <source>
        <dbReference type="Google" id="ProtNLM"/>
    </source>
</evidence>
<keyword evidence="3" id="KW-1185">Reference proteome</keyword>
<feature type="transmembrane region" description="Helical" evidence="1">
    <location>
        <begin position="21"/>
        <end position="41"/>
    </location>
</feature>
<reference evidence="2" key="2">
    <citation type="submission" date="2024-10" db="UniProtKB">
        <authorList>
            <consortium name="EnsemblProtists"/>
        </authorList>
    </citation>
    <scope>IDENTIFICATION</scope>
</reference>
<accession>A0A0D3K2E4</accession>
<keyword evidence="1" id="KW-1133">Transmembrane helix</keyword>
<dbReference type="RefSeq" id="XP_005782358.1">
    <property type="nucleotide sequence ID" value="XM_005782301.1"/>
</dbReference>
<organism evidence="2 3">
    <name type="scientific">Emiliania huxleyi (strain CCMP1516)</name>
    <dbReference type="NCBI Taxonomy" id="280463"/>
    <lineage>
        <taxon>Eukaryota</taxon>
        <taxon>Haptista</taxon>
        <taxon>Haptophyta</taxon>
        <taxon>Prymnesiophyceae</taxon>
        <taxon>Isochrysidales</taxon>
        <taxon>Noelaerhabdaceae</taxon>
        <taxon>Emiliania</taxon>
    </lineage>
</organism>
<dbReference type="HOGENOM" id="CLU_1274344_0_0_1"/>
<evidence type="ECO:0000256" key="1">
    <source>
        <dbReference type="SAM" id="Phobius"/>
    </source>
</evidence>
<dbReference type="EnsemblProtists" id="EOD29929">
    <property type="protein sequence ID" value="EOD29929"/>
    <property type="gene ID" value="EMIHUDRAFT_233315"/>
</dbReference>
<feature type="transmembrane region" description="Helical" evidence="1">
    <location>
        <begin position="94"/>
        <end position="121"/>
    </location>
</feature>
<dbReference type="GeneID" id="17275202"/>
<protein>
    <recommendedName>
        <fullName evidence="4">MARVEL domain-containing protein</fullName>
    </recommendedName>
</protein>
<feature type="transmembrane region" description="Helical" evidence="1">
    <location>
        <begin position="141"/>
        <end position="159"/>
    </location>
</feature>
<dbReference type="InterPro" id="IPR032751">
    <property type="entry name" value="Fuseless"/>
</dbReference>
<dbReference type="Proteomes" id="UP000013827">
    <property type="component" value="Unassembled WGS sequence"/>
</dbReference>